<dbReference type="Proteomes" id="UP000029507">
    <property type="component" value="Chromosome"/>
</dbReference>
<dbReference type="OrthoDB" id="2578443at2"/>
<evidence type="ECO:0000313" key="3">
    <source>
        <dbReference type="EMBL" id="AIQ63435.1"/>
    </source>
</evidence>
<keyword evidence="4" id="KW-1185">Reference proteome</keyword>
<sequence length="387" mass="42252">MKKWLLIPITAATLLLSAEALTPTAAYATESAYVRLTFTNGGTLSVGSTGNAIIKNGVAYLPASTAEAAGITVTVDAPSKRVSFKGWEKSFAVRVGSRSGILDGKLVDIGGVPFVSNKQVYIPAKFLVKALDGGNVVWDAKKKTLLANGLHMFRSYSEKFEGAEYAVSLDSGELYVTTGQGAKHKIADLGQLLDVVDFDFQRTPGGLLRLQVRNVYGEPHFNTAYDTFILKDGAVLRKAHIAVKSSFGSPAVWSDGRLIMSDGRTLRLIEDRTGRVLESYDLSKLMGDNASADPALIYQVEAFDSDIALIRPYNTGLLTLLNRNTGEQTLLYKEFFDEELQQQTEEVDPMTWGDFLTYTGRTGNKLTFTYNTGHEIITFTHTLQTSG</sequence>
<dbReference type="RefSeq" id="WP_038694961.1">
    <property type="nucleotide sequence ID" value="NZ_CP009286.1"/>
</dbReference>
<dbReference type="KEGG" id="pste:PSTEL_10415"/>
<dbReference type="Gene3D" id="3.30.457.10">
    <property type="entry name" value="Copper amine oxidase-like, N-terminal domain"/>
    <property type="match status" value="1"/>
</dbReference>
<dbReference type="HOGENOM" id="CLU_743623_0_0_9"/>
<dbReference type="AlphaFoldDB" id="A0A089LTK9"/>
<organism evidence="3 4">
    <name type="scientific">Paenibacillus stellifer</name>
    <dbReference type="NCBI Taxonomy" id="169760"/>
    <lineage>
        <taxon>Bacteria</taxon>
        <taxon>Bacillati</taxon>
        <taxon>Bacillota</taxon>
        <taxon>Bacilli</taxon>
        <taxon>Bacillales</taxon>
        <taxon>Paenibacillaceae</taxon>
        <taxon>Paenibacillus</taxon>
    </lineage>
</organism>
<gene>
    <name evidence="3" type="ORF">PSTEL_10415</name>
</gene>
<feature type="domain" description="Copper amine oxidase-like N-terminal" evidence="2">
    <location>
        <begin position="49"/>
        <end position="145"/>
    </location>
</feature>
<protein>
    <recommendedName>
        <fullName evidence="2">Copper amine oxidase-like N-terminal domain-containing protein</fullName>
    </recommendedName>
</protein>
<dbReference type="STRING" id="169760.PSTEL_10415"/>
<feature type="chain" id="PRO_5001846747" description="Copper amine oxidase-like N-terminal domain-containing protein" evidence="1">
    <location>
        <begin position="29"/>
        <end position="387"/>
    </location>
</feature>
<proteinExistence type="predicted"/>
<feature type="signal peptide" evidence="1">
    <location>
        <begin position="1"/>
        <end position="28"/>
    </location>
</feature>
<dbReference type="InterPro" id="IPR036582">
    <property type="entry name" value="Mao_N_sf"/>
</dbReference>
<evidence type="ECO:0000313" key="4">
    <source>
        <dbReference type="Proteomes" id="UP000029507"/>
    </source>
</evidence>
<reference evidence="3 4" key="1">
    <citation type="submission" date="2014-08" db="EMBL/GenBank/DDBJ databases">
        <title>Comparative genomics of the Paenibacillus odorifer group.</title>
        <authorList>
            <person name="den Bakker H.C."/>
            <person name="Tsai Y.-C."/>
            <person name="Martin N."/>
            <person name="Korlach J."/>
            <person name="Wiedmann M."/>
        </authorList>
    </citation>
    <scope>NUCLEOTIDE SEQUENCE [LARGE SCALE GENOMIC DNA]</scope>
    <source>
        <strain evidence="3 4">DSM 14472</strain>
    </source>
</reference>
<dbReference type="SUPFAM" id="SSF55383">
    <property type="entry name" value="Copper amine oxidase, domain N"/>
    <property type="match status" value="1"/>
</dbReference>
<dbReference type="EMBL" id="CP009286">
    <property type="protein sequence ID" value="AIQ63435.1"/>
    <property type="molecule type" value="Genomic_DNA"/>
</dbReference>
<dbReference type="Pfam" id="PF07833">
    <property type="entry name" value="Cu_amine_oxidN1"/>
    <property type="match status" value="1"/>
</dbReference>
<evidence type="ECO:0000259" key="2">
    <source>
        <dbReference type="Pfam" id="PF07833"/>
    </source>
</evidence>
<keyword evidence="1" id="KW-0732">Signal</keyword>
<accession>A0A089LTK9</accession>
<name>A0A089LTK9_9BACL</name>
<evidence type="ECO:0000256" key="1">
    <source>
        <dbReference type="SAM" id="SignalP"/>
    </source>
</evidence>
<dbReference type="InterPro" id="IPR012854">
    <property type="entry name" value="Cu_amine_oxidase-like_N"/>
</dbReference>